<keyword evidence="2 4" id="KW-0067">ATP-binding</keyword>
<dbReference type="KEGG" id="ark:D6B99_03270"/>
<dbReference type="PANTHER" id="PTHR43394:SF1">
    <property type="entry name" value="ATP-BINDING CASSETTE SUB-FAMILY B MEMBER 10, MITOCHONDRIAL"/>
    <property type="match status" value="1"/>
</dbReference>
<dbReference type="SUPFAM" id="SSF52540">
    <property type="entry name" value="P-loop containing nucleoside triphosphate hydrolases"/>
    <property type="match status" value="1"/>
</dbReference>
<dbReference type="AlphaFoldDB" id="A0A386HM27"/>
<dbReference type="GO" id="GO:0005524">
    <property type="term" value="F:ATP binding"/>
    <property type="evidence" value="ECO:0007669"/>
    <property type="project" value="UniProtKB-KW"/>
</dbReference>
<evidence type="ECO:0000256" key="2">
    <source>
        <dbReference type="ARBA" id="ARBA00022840"/>
    </source>
</evidence>
<evidence type="ECO:0000259" key="3">
    <source>
        <dbReference type="PROSITE" id="PS50893"/>
    </source>
</evidence>
<dbReference type="PANTHER" id="PTHR43394">
    <property type="entry name" value="ATP-DEPENDENT PERMEASE MDL1, MITOCHONDRIAL"/>
    <property type="match status" value="1"/>
</dbReference>
<sequence length="198" mass="22376">MSLLQNLYPLKEGNITIGSVDIKYVSNKSLRNIVSVVPQEIDLFSGTIVENIAIGETAPDMQRILNLCHKLGIDEFIEQLPETYYSIISEQGTNLSGGQKQRIAIARALYRNPEILILDEATSSLDPVSEQKVQQTLQWFREQEKTVIIIAHRLTTIRNCDNILVLQSGKLVEMGKHEELLKNENSAYAKMWKYNTAG</sequence>
<dbReference type="InterPro" id="IPR003439">
    <property type="entry name" value="ABC_transporter-like_ATP-bd"/>
</dbReference>
<protein>
    <submittedName>
        <fullName evidence="4">ATP-binding cassette domain-containing protein</fullName>
    </submittedName>
</protein>
<accession>A0A386HM27</accession>
<dbReference type="InterPro" id="IPR027417">
    <property type="entry name" value="P-loop_NTPase"/>
</dbReference>
<dbReference type="Pfam" id="PF00005">
    <property type="entry name" value="ABC_tran"/>
    <property type="match status" value="1"/>
</dbReference>
<keyword evidence="5" id="KW-1185">Reference proteome</keyword>
<dbReference type="InterPro" id="IPR017871">
    <property type="entry name" value="ABC_transporter-like_CS"/>
</dbReference>
<dbReference type="EMBL" id="CP032489">
    <property type="protein sequence ID" value="AYD46722.1"/>
    <property type="molecule type" value="Genomic_DNA"/>
</dbReference>
<dbReference type="GO" id="GO:0016887">
    <property type="term" value="F:ATP hydrolysis activity"/>
    <property type="evidence" value="ECO:0007669"/>
    <property type="project" value="InterPro"/>
</dbReference>
<organism evidence="4 5">
    <name type="scientific">Arachidicoccus soli</name>
    <dbReference type="NCBI Taxonomy" id="2341117"/>
    <lineage>
        <taxon>Bacteria</taxon>
        <taxon>Pseudomonadati</taxon>
        <taxon>Bacteroidota</taxon>
        <taxon>Chitinophagia</taxon>
        <taxon>Chitinophagales</taxon>
        <taxon>Chitinophagaceae</taxon>
        <taxon>Arachidicoccus</taxon>
    </lineage>
</organism>
<reference evidence="4 5" key="1">
    <citation type="submission" date="2018-09" db="EMBL/GenBank/DDBJ databases">
        <title>Arachidicoccus sp. nov., a bacterium isolated from soil.</title>
        <authorList>
            <person name="Weon H.-Y."/>
            <person name="Kwon S.-W."/>
            <person name="Lee S.A."/>
        </authorList>
    </citation>
    <scope>NUCLEOTIDE SEQUENCE [LARGE SCALE GENOMIC DNA]</scope>
    <source>
        <strain evidence="4 5">KIS59-12</strain>
    </source>
</reference>
<name>A0A386HM27_9BACT</name>
<dbReference type="Proteomes" id="UP000266118">
    <property type="component" value="Chromosome"/>
</dbReference>
<proteinExistence type="predicted"/>
<evidence type="ECO:0000313" key="4">
    <source>
        <dbReference type="EMBL" id="AYD46722.1"/>
    </source>
</evidence>
<dbReference type="PROSITE" id="PS00211">
    <property type="entry name" value="ABC_TRANSPORTER_1"/>
    <property type="match status" value="1"/>
</dbReference>
<dbReference type="Gene3D" id="3.40.50.300">
    <property type="entry name" value="P-loop containing nucleotide triphosphate hydrolases"/>
    <property type="match status" value="1"/>
</dbReference>
<dbReference type="GO" id="GO:0015421">
    <property type="term" value="F:ABC-type oligopeptide transporter activity"/>
    <property type="evidence" value="ECO:0007669"/>
    <property type="project" value="TreeGrafter"/>
</dbReference>
<evidence type="ECO:0000313" key="5">
    <source>
        <dbReference type="Proteomes" id="UP000266118"/>
    </source>
</evidence>
<feature type="domain" description="ABC transporter" evidence="3">
    <location>
        <begin position="2"/>
        <end position="193"/>
    </location>
</feature>
<keyword evidence="1" id="KW-0547">Nucleotide-binding</keyword>
<dbReference type="PROSITE" id="PS50893">
    <property type="entry name" value="ABC_TRANSPORTER_2"/>
    <property type="match status" value="1"/>
</dbReference>
<gene>
    <name evidence="4" type="ORF">D6B99_03270</name>
</gene>
<evidence type="ECO:0000256" key="1">
    <source>
        <dbReference type="ARBA" id="ARBA00022741"/>
    </source>
</evidence>
<dbReference type="InterPro" id="IPR039421">
    <property type="entry name" value="Type_1_exporter"/>
</dbReference>
<dbReference type="OrthoDB" id="1522160at2"/>